<comment type="subcellular location">
    <subcellularLocation>
        <location evidence="1">Endomembrane system</location>
        <topology evidence="1">Multi-pass membrane protein</topology>
    </subcellularLocation>
</comment>
<dbReference type="AlphaFoldDB" id="A0A4R6VF97"/>
<feature type="transmembrane region" description="Helical" evidence="6">
    <location>
        <begin position="21"/>
        <end position="45"/>
    </location>
</feature>
<dbReference type="GO" id="GO:0022857">
    <property type="term" value="F:transmembrane transporter activity"/>
    <property type="evidence" value="ECO:0007669"/>
    <property type="project" value="InterPro"/>
</dbReference>
<proteinExistence type="predicted"/>
<evidence type="ECO:0000256" key="5">
    <source>
        <dbReference type="ARBA" id="ARBA00023136"/>
    </source>
</evidence>
<keyword evidence="9" id="KW-1185">Reference proteome</keyword>
<feature type="domain" description="Major facilitator superfamily (MFS) profile" evidence="7">
    <location>
        <begin position="17"/>
        <end position="450"/>
    </location>
</feature>
<keyword evidence="2" id="KW-0813">Transport</keyword>
<dbReference type="OrthoDB" id="9768783at2"/>
<feature type="transmembrane region" description="Helical" evidence="6">
    <location>
        <begin position="322"/>
        <end position="341"/>
    </location>
</feature>
<dbReference type="InterPro" id="IPR036259">
    <property type="entry name" value="MFS_trans_sf"/>
</dbReference>
<feature type="transmembrane region" description="Helical" evidence="6">
    <location>
        <begin position="149"/>
        <end position="175"/>
    </location>
</feature>
<dbReference type="RefSeq" id="WP_133573370.1">
    <property type="nucleotide sequence ID" value="NZ_SNYR01000003.1"/>
</dbReference>
<name>A0A4R6VF97_9HYPH</name>
<keyword evidence="3 6" id="KW-0812">Transmembrane</keyword>
<dbReference type="GO" id="GO:0012505">
    <property type="term" value="C:endomembrane system"/>
    <property type="evidence" value="ECO:0007669"/>
    <property type="project" value="UniProtKB-SubCell"/>
</dbReference>
<evidence type="ECO:0000313" key="9">
    <source>
        <dbReference type="Proteomes" id="UP000295391"/>
    </source>
</evidence>
<dbReference type="SUPFAM" id="SSF103473">
    <property type="entry name" value="MFS general substrate transporter"/>
    <property type="match status" value="1"/>
</dbReference>
<comment type="caution">
    <text evidence="8">The sequence shown here is derived from an EMBL/GenBank/DDBJ whole genome shotgun (WGS) entry which is preliminary data.</text>
</comment>
<dbReference type="InterPro" id="IPR020846">
    <property type="entry name" value="MFS_dom"/>
</dbReference>
<keyword evidence="4 6" id="KW-1133">Transmembrane helix</keyword>
<dbReference type="PROSITE" id="PS50850">
    <property type="entry name" value="MFS"/>
    <property type="match status" value="1"/>
</dbReference>
<feature type="transmembrane region" description="Helical" evidence="6">
    <location>
        <begin position="428"/>
        <end position="447"/>
    </location>
</feature>
<feature type="transmembrane region" description="Helical" evidence="6">
    <location>
        <begin position="290"/>
        <end position="310"/>
    </location>
</feature>
<dbReference type="EMBL" id="SNYR01000003">
    <property type="protein sequence ID" value="TDQ61664.1"/>
    <property type="molecule type" value="Genomic_DNA"/>
</dbReference>
<evidence type="ECO:0000256" key="6">
    <source>
        <dbReference type="SAM" id="Phobius"/>
    </source>
</evidence>
<feature type="transmembrane region" description="Helical" evidence="6">
    <location>
        <begin position="204"/>
        <end position="224"/>
    </location>
</feature>
<dbReference type="Pfam" id="PF11700">
    <property type="entry name" value="ATG22"/>
    <property type="match status" value="2"/>
</dbReference>
<dbReference type="Gene3D" id="1.20.1250.20">
    <property type="entry name" value="MFS general substrate transporter like domains"/>
    <property type="match status" value="1"/>
</dbReference>
<dbReference type="InterPro" id="IPR050495">
    <property type="entry name" value="ATG22/LtaA_families"/>
</dbReference>
<feature type="transmembrane region" description="Helical" evidence="6">
    <location>
        <begin position="114"/>
        <end position="137"/>
    </location>
</feature>
<sequence length="450" mass="47804">MSSSPAISSPAHHRAGQFSWMLFDFAAQPFHTLILTFIFAPYFAAYLSPNAVDGQAMWGYAIGIGGFVIAILAPILGAMSDTTGPRKPYIAFFSIFAVLGSVLMYFAAPGTENGVLFAVVGVFLAIIGFEFATIFNNAMMPNLVKDEDLGLLSGFGWALGYVGGILTLIIMLTMMSASAETGKTLIGLDPIFGLDPTLHEGDRASGPFTALWYLIFIIPLFLFTPDTPKIERTKNAVQQGLRKLVTTLKSLPQRKSYFAYLLSSMFYRDGLNGLYAFGGIYAGGVLGLSIIQIGVFGIIAALAGAIGATIGAFADRNFGPKAVVTICCILLILACLIVVSTTQQYALFVIPLEAESTLPLIIFYIAGAIIGAAGGSVQAASRTLLVRQVPKEEVAEAFGLFALTGRATSFIAPLSVGLMTSWSQSQQIGITPIIVLFALGAFGLLFVTKK</sequence>
<reference evidence="8 9" key="1">
    <citation type="submission" date="2019-03" db="EMBL/GenBank/DDBJ databases">
        <title>Genomic Encyclopedia of Type Strains, Phase III (KMG-III): the genomes of soil and plant-associated and newly described type strains.</title>
        <authorList>
            <person name="Whitman W."/>
        </authorList>
    </citation>
    <scope>NUCLEOTIDE SEQUENCE [LARGE SCALE GENOMIC DNA]</scope>
    <source>
        <strain evidence="8 9">CGMCC 1.7002</strain>
    </source>
</reference>
<keyword evidence="5 6" id="KW-0472">Membrane</keyword>
<feature type="transmembrane region" description="Helical" evidence="6">
    <location>
        <begin position="397"/>
        <end position="416"/>
    </location>
</feature>
<evidence type="ECO:0000256" key="1">
    <source>
        <dbReference type="ARBA" id="ARBA00004127"/>
    </source>
</evidence>
<feature type="transmembrane region" description="Helical" evidence="6">
    <location>
        <begin position="89"/>
        <end position="108"/>
    </location>
</feature>
<evidence type="ECO:0000256" key="2">
    <source>
        <dbReference type="ARBA" id="ARBA00022448"/>
    </source>
</evidence>
<protein>
    <submittedName>
        <fullName evidence="8">UMF1 family MFS transporter</fullName>
    </submittedName>
</protein>
<evidence type="ECO:0000313" key="8">
    <source>
        <dbReference type="EMBL" id="TDQ61664.1"/>
    </source>
</evidence>
<accession>A0A4R6VF97</accession>
<gene>
    <name evidence="8" type="ORF">ATL17_2763</name>
</gene>
<evidence type="ECO:0000256" key="3">
    <source>
        <dbReference type="ARBA" id="ARBA00022692"/>
    </source>
</evidence>
<feature type="transmembrane region" description="Helical" evidence="6">
    <location>
        <begin position="57"/>
        <end position="77"/>
    </location>
</feature>
<dbReference type="PANTHER" id="PTHR23519:SF1">
    <property type="entry name" value="AUTOPHAGY-RELATED PROTEIN 22"/>
    <property type="match status" value="1"/>
</dbReference>
<organism evidence="8 9">
    <name type="scientific">Maritalea mobilis</name>
    <dbReference type="NCBI Taxonomy" id="483324"/>
    <lineage>
        <taxon>Bacteria</taxon>
        <taxon>Pseudomonadati</taxon>
        <taxon>Pseudomonadota</taxon>
        <taxon>Alphaproteobacteria</taxon>
        <taxon>Hyphomicrobiales</taxon>
        <taxon>Devosiaceae</taxon>
        <taxon>Maritalea</taxon>
    </lineage>
</organism>
<dbReference type="InterPro" id="IPR024671">
    <property type="entry name" value="Atg22-like"/>
</dbReference>
<feature type="transmembrane region" description="Helical" evidence="6">
    <location>
        <begin position="361"/>
        <end position="385"/>
    </location>
</feature>
<dbReference type="Proteomes" id="UP000295391">
    <property type="component" value="Unassembled WGS sequence"/>
</dbReference>
<dbReference type="PANTHER" id="PTHR23519">
    <property type="entry name" value="AUTOPHAGY-RELATED PROTEIN 22"/>
    <property type="match status" value="1"/>
</dbReference>
<evidence type="ECO:0000259" key="7">
    <source>
        <dbReference type="PROSITE" id="PS50850"/>
    </source>
</evidence>
<evidence type="ECO:0000256" key="4">
    <source>
        <dbReference type="ARBA" id="ARBA00022989"/>
    </source>
</evidence>